<dbReference type="Proteomes" id="UP000789803">
    <property type="component" value="Unassembled WGS sequence"/>
</dbReference>
<evidence type="ECO:0000313" key="1">
    <source>
        <dbReference type="EMBL" id="CAD7288406.1"/>
    </source>
</evidence>
<reference evidence="1 2" key="1">
    <citation type="submission" date="2020-11" db="EMBL/GenBank/DDBJ databases">
        <authorList>
            <person name="Peeters C."/>
        </authorList>
    </citation>
    <scope>NUCLEOTIDE SEQUENCE [LARGE SCALE GENOMIC DNA]</scope>
    <source>
        <strain evidence="1 2">LMG 7974</strain>
    </source>
</reference>
<keyword evidence="2" id="KW-1185">Reference proteome</keyword>
<name>A0ABM8Q666_9BACT</name>
<evidence type="ECO:0000313" key="2">
    <source>
        <dbReference type="Proteomes" id="UP000789803"/>
    </source>
</evidence>
<accession>A0ABM8Q666</accession>
<protein>
    <submittedName>
        <fullName evidence="1">Uncharacterized protein</fullName>
    </submittedName>
</protein>
<dbReference type="EMBL" id="CAJHOF010000007">
    <property type="protein sequence ID" value="CAD7288406.1"/>
    <property type="molecule type" value="Genomic_DNA"/>
</dbReference>
<organism evidence="1 2">
    <name type="scientific">Campylobacter majalis</name>
    <dbReference type="NCBI Taxonomy" id="2790656"/>
    <lineage>
        <taxon>Bacteria</taxon>
        <taxon>Pseudomonadati</taxon>
        <taxon>Campylobacterota</taxon>
        <taxon>Epsilonproteobacteria</taxon>
        <taxon>Campylobacterales</taxon>
        <taxon>Campylobacteraceae</taxon>
        <taxon>Campylobacter</taxon>
    </lineage>
</organism>
<comment type="caution">
    <text evidence="1">The sequence shown here is derived from an EMBL/GenBank/DDBJ whole genome shotgun (WGS) entry which is preliminary data.</text>
</comment>
<gene>
    <name evidence="1" type="ORF">LMG7974_00993</name>
</gene>
<sequence>MSMILMSWSGGRLDGAENIAFDIALIEANLVPDSTKAELTKIVEHMCSFCE</sequence>
<proteinExistence type="predicted"/>